<name>A0AA39EZU2_9HYME</name>
<dbReference type="Proteomes" id="UP001168990">
    <property type="component" value="Unassembled WGS sequence"/>
</dbReference>
<gene>
    <name evidence="1" type="ORF">PV328_007746</name>
</gene>
<proteinExistence type="predicted"/>
<keyword evidence="2" id="KW-1185">Reference proteome</keyword>
<sequence length="143" mass="16220">MNDSDNDNPTEIYEAANAATLNSLPKKSREIYIRQDSIESVKHHVLRQSPKKMFLAIISLFAQPRRRHTVKDRPCDRIGGTLKRVAGRASLQLPPHLQVLISIQLFQWSSQNLPNINSKLSAAQEYNAMKENSQLDIITENVS</sequence>
<evidence type="ECO:0000313" key="2">
    <source>
        <dbReference type="Proteomes" id="UP001168990"/>
    </source>
</evidence>
<comment type="caution">
    <text evidence="1">The sequence shown here is derived from an EMBL/GenBank/DDBJ whole genome shotgun (WGS) entry which is preliminary data.</text>
</comment>
<reference evidence="1" key="1">
    <citation type="journal article" date="2023" name="bioRxiv">
        <title>Scaffold-level genome assemblies of two parasitoid biocontrol wasps reveal the parthenogenesis mechanism and an associated novel virus.</title>
        <authorList>
            <person name="Inwood S."/>
            <person name="Skelly J."/>
            <person name="Guhlin J."/>
            <person name="Harrop T."/>
            <person name="Goldson S."/>
            <person name="Dearden P."/>
        </authorList>
    </citation>
    <scope>NUCLEOTIDE SEQUENCE</scope>
    <source>
        <strain evidence="1">Irish</strain>
        <tissue evidence="1">Whole body</tissue>
    </source>
</reference>
<accession>A0AA39EZU2</accession>
<organism evidence="1 2">
    <name type="scientific">Microctonus aethiopoides</name>
    <dbReference type="NCBI Taxonomy" id="144406"/>
    <lineage>
        <taxon>Eukaryota</taxon>
        <taxon>Metazoa</taxon>
        <taxon>Ecdysozoa</taxon>
        <taxon>Arthropoda</taxon>
        <taxon>Hexapoda</taxon>
        <taxon>Insecta</taxon>
        <taxon>Pterygota</taxon>
        <taxon>Neoptera</taxon>
        <taxon>Endopterygota</taxon>
        <taxon>Hymenoptera</taxon>
        <taxon>Apocrita</taxon>
        <taxon>Ichneumonoidea</taxon>
        <taxon>Braconidae</taxon>
        <taxon>Euphorinae</taxon>
        <taxon>Microctonus</taxon>
    </lineage>
</organism>
<evidence type="ECO:0000313" key="1">
    <source>
        <dbReference type="EMBL" id="KAK0160319.1"/>
    </source>
</evidence>
<dbReference type="EMBL" id="JAQQBS010001423">
    <property type="protein sequence ID" value="KAK0160319.1"/>
    <property type="molecule type" value="Genomic_DNA"/>
</dbReference>
<dbReference type="AlphaFoldDB" id="A0AA39EZU2"/>
<reference evidence="1" key="2">
    <citation type="submission" date="2023-03" db="EMBL/GenBank/DDBJ databases">
        <authorList>
            <person name="Inwood S.N."/>
            <person name="Skelly J.G."/>
            <person name="Guhlin J."/>
            <person name="Harrop T.W.R."/>
            <person name="Goldson S.G."/>
            <person name="Dearden P.K."/>
        </authorList>
    </citation>
    <scope>NUCLEOTIDE SEQUENCE</scope>
    <source>
        <strain evidence="1">Irish</strain>
        <tissue evidence="1">Whole body</tissue>
    </source>
</reference>
<protein>
    <submittedName>
        <fullName evidence="1">Uncharacterized protein</fullName>
    </submittedName>
</protein>